<accession>A0A917F0R4</accession>
<reference evidence="2" key="1">
    <citation type="journal article" date="2014" name="Int. J. Syst. Evol. Microbiol.">
        <title>Complete genome sequence of Corynebacterium casei LMG S-19264T (=DSM 44701T), isolated from a smear-ripened cheese.</title>
        <authorList>
            <consortium name="US DOE Joint Genome Institute (JGI-PGF)"/>
            <person name="Walter F."/>
            <person name="Albersmeier A."/>
            <person name="Kalinowski J."/>
            <person name="Ruckert C."/>
        </authorList>
    </citation>
    <scope>NUCLEOTIDE SEQUENCE</scope>
    <source>
        <strain evidence="2">CGMCC 1.16067</strain>
    </source>
</reference>
<keyword evidence="3" id="KW-1185">Reference proteome</keyword>
<dbReference type="PANTHER" id="PTHR43441">
    <property type="entry name" value="RIBOSOMAL-PROTEIN-SERINE ACETYLTRANSFERASE"/>
    <property type="match status" value="1"/>
</dbReference>
<sequence length="187" mass="19846">MLPSSPFLALREARDSDAERWLEAARDPVQLSLGLPAFVEPPADTAAVLARFGDLNAALAEGRPGPLVVADAHDDRFLGTVSWRQDVPPPFATADLGYLVHPAERGRGVAAAAIGLLVDWLTGPDGPGMVRVQLDHSTENPASCRVAERAGLEREGVRRSYLPLRDPAAPGGVRRHDVCLHGLVTGG</sequence>
<protein>
    <submittedName>
        <fullName evidence="2">Acetyltransferase</fullName>
    </submittedName>
</protein>
<comment type="caution">
    <text evidence="2">The sequence shown here is derived from an EMBL/GenBank/DDBJ whole genome shotgun (WGS) entry which is preliminary data.</text>
</comment>
<evidence type="ECO:0000313" key="3">
    <source>
        <dbReference type="Proteomes" id="UP000649179"/>
    </source>
</evidence>
<dbReference type="InterPro" id="IPR000182">
    <property type="entry name" value="GNAT_dom"/>
</dbReference>
<dbReference type="Gene3D" id="3.40.630.30">
    <property type="match status" value="1"/>
</dbReference>
<dbReference type="InterPro" id="IPR016181">
    <property type="entry name" value="Acyl_CoA_acyltransferase"/>
</dbReference>
<dbReference type="PROSITE" id="PS51186">
    <property type="entry name" value="GNAT"/>
    <property type="match status" value="1"/>
</dbReference>
<proteinExistence type="predicted"/>
<organism evidence="2 3">
    <name type="scientific">Marmoricola endophyticus</name>
    <dbReference type="NCBI Taxonomy" id="2040280"/>
    <lineage>
        <taxon>Bacteria</taxon>
        <taxon>Bacillati</taxon>
        <taxon>Actinomycetota</taxon>
        <taxon>Actinomycetes</taxon>
        <taxon>Propionibacteriales</taxon>
        <taxon>Nocardioidaceae</taxon>
        <taxon>Marmoricola</taxon>
    </lineage>
</organism>
<dbReference type="GO" id="GO:0005737">
    <property type="term" value="C:cytoplasm"/>
    <property type="evidence" value="ECO:0007669"/>
    <property type="project" value="TreeGrafter"/>
</dbReference>
<dbReference type="Pfam" id="PF13302">
    <property type="entry name" value="Acetyltransf_3"/>
    <property type="match status" value="1"/>
</dbReference>
<reference evidence="2" key="2">
    <citation type="submission" date="2020-09" db="EMBL/GenBank/DDBJ databases">
        <authorList>
            <person name="Sun Q."/>
            <person name="Zhou Y."/>
        </authorList>
    </citation>
    <scope>NUCLEOTIDE SEQUENCE</scope>
    <source>
        <strain evidence="2">CGMCC 1.16067</strain>
    </source>
</reference>
<name>A0A917F0R4_9ACTN</name>
<evidence type="ECO:0000313" key="2">
    <source>
        <dbReference type="EMBL" id="GGF40814.1"/>
    </source>
</evidence>
<dbReference type="SUPFAM" id="SSF55729">
    <property type="entry name" value="Acyl-CoA N-acyltransferases (Nat)"/>
    <property type="match status" value="1"/>
</dbReference>
<feature type="domain" description="N-acetyltransferase" evidence="1">
    <location>
        <begin position="8"/>
        <end position="169"/>
    </location>
</feature>
<evidence type="ECO:0000259" key="1">
    <source>
        <dbReference type="PROSITE" id="PS51186"/>
    </source>
</evidence>
<dbReference type="EMBL" id="BMKQ01000001">
    <property type="protein sequence ID" value="GGF40814.1"/>
    <property type="molecule type" value="Genomic_DNA"/>
</dbReference>
<dbReference type="GO" id="GO:1990189">
    <property type="term" value="F:protein N-terminal-serine acetyltransferase activity"/>
    <property type="evidence" value="ECO:0007669"/>
    <property type="project" value="TreeGrafter"/>
</dbReference>
<gene>
    <name evidence="2" type="ORF">GCM10011519_13110</name>
</gene>
<dbReference type="AlphaFoldDB" id="A0A917F0R4"/>
<dbReference type="InterPro" id="IPR051908">
    <property type="entry name" value="Ribosomal_N-acetyltransferase"/>
</dbReference>
<dbReference type="Proteomes" id="UP000649179">
    <property type="component" value="Unassembled WGS sequence"/>
</dbReference>
<dbReference type="PANTHER" id="PTHR43441:SF10">
    <property type="entry name" value="ACETYLTRANSFERASE"/>
    <property type="match status" value="1"/>
</dbReference>
<dbReference type="GO" id="GO:0008999">
    <property type="term" value="F:protein-N-terminal-alanine acetyltransferase activity"/>
    <property type="evidence" value="ECO:0007669"/>
    <property type="project" value="TreeGrafter"/>
</dbReference>